<evidence type="ECO:0000313" key="1">
    <source>
        <dbReference type="EMBL" id="SOO23417.1"/>
    </source>
</evidence>
<sequence length="90" mass="10943">MQRKPERLSRMFGAILHRPPTPRDERVYRQELYLPSGRPRIGTTSQKTQKRQLRLGLKERHLARERSLNRLKWRNRGCVQRDRRNVREGL</sequence>
<dbReference type="Proteomes" id="UP000234345">
    <property type="component" value="Unassembled WGS sequence"/>
</dbReference>
<protein>
    <submittedName>
        <fullName evidence="1">Uncharacterized protein</fullName>
    </submittedName>
</protein>
<name>A0A7Z7IXG2_XANCH</name>
<reference evidence="1 2" key="1">
    <citation type="submission" date="2017-10" db="EMBL/GenBank/DDBJ databases">
        <authorList>
            <person name="Regsiter A."/>
            <person name="William W."/>
        </authorList>
    </citation>
    <scope>NUCLEOTIDE SEQUENCE [LARGE SCALE GENOMIC DNA]</scope>
    <source>
        <strain evidence="1 2">CFBP6991</strain>
    </source>
</reference>
<comment type="caution">
    <text evidence="1">The sequence shown here is derived from an EMBL/GenBank/DDBJ whole genome shotgun (WGS) entry which is preliminary data.</text>
</comment>
<gene>
    <name evidence="1" type="ORF">XFF6991_280076</name>
</gene>
<accession>A0A7Z7IXG2</accession>
<proteinExistence type="predicted"/>
<evidence type="ECO:0000313" key="2">
    <source>
        <dbReference type="Proteomes" id="UP000234345"/>
    </source>
</evidence>
<dbReference type="AlphaFoldDB" id="A0A7Z7IXG2"/>
<dbReference type="EMBL" id="OCZC01000054">
    <property type="protein sequence ID" value="SOO23417.1"/>
    <property type="molecule type" value="Genomic_DNA"/>
</dbReference>
<organism evidence="1 2">
    <name type="scientific">Xanthomonas campestris pv. phaseoli</name>
    <dbReference type="NCBI Taxonomy" id="317013"/>
    <lineage>
        <taxon>Bacteria</taxon>
        <taxon>Pseudomonadati</taxon>
        <taxon>Pseudomonadota</taxon>
        <taxon>Gammaproteobacteria</taxon>
        <taxon>Lysobacterales</taxon>
        <taxon>Lysobacteraceae</taxon>
        <taxon>Xanthomonas</taxon>
    </lineage>
</organism>